<feature type="transmembrane region" description="Helical" evidence="20">
    <location>
        <begin position="20"/>
        <end position="37"/>
    </location>
</feature>
<name>A0A9X2LBX3_9PROT</name>
<feature type="domain" description="Penicillin-binding protein dimerisation" evidence="22">
    <location>
        <begin position="61"/>
        <end position="246"/>
    </location>
</feature>
<dbReference type="InterPro" id="IPR017790">
    <property type="entry name" value="Penicillin-binding_protein_2"/>
</dbReference>
<dbReference type="GO" id="GO:0008800">
    <property type="term" value="F:beta-lactamase activity"/>
    <property type="evidence" value="ECO:0007669"/>
    <property type="project" value="UniProtKB-UniRule"/>
</dbReference>
<evidence type="ECO:0000256" key="5">
    <source>
        <dbReference type="ARBA" id="ARBA00022475"/>
    </source>
</evidence>
<keyword evidence="14 20" id="KW-1133">Transmembrane helix</keyword>
<dbReference type="RefSeq" id="WP_256619609.1">
    <property type="nucleotide sequence ID" value="NZ_JANIBC010000007.1"/>
</dbReference>
<evidence type="ECO:0000256" key="1">
    <source>
        <dbReference type="ARBA" id="ARBA00004167"/>
    </source>
</evidence>
<dbReference type="InterPro" id="IPR005311">
    <property type="entry name" value="PBP_dimer"/>
</dbReference>
<comment type="similarity">
    <text evidence="3 18">Belongs to the class-D beta-lactamase family.</text>
</comment>
<dbReference type="PANTHER" id="PTHR30627:SF2">
    <property type="entry name" value="PEPTIDOGLYCAN D,D-TRANSPEPTIDASE MRDA"/>
    <property type="match status" value="1"/>
</dbReference>
<dbReference type="NCBIfam" id="TIGR03423">
    <property type="entry name" value="pbp2_mrdA"/>
    <property type="match status" value="1"/>
</dbReference>
<keyword evidence="24" id="KW-1185">Reference proteome</keyword>
<dbReference type="GO" id="GO:0009252">
    <property type="term" value="P:peptidoglycan biosynthetic process"/>
    <property type="evidence" value="ECO:0007669"/>
    <property type="project" value="UniProtKB-KW"/>
</dbReference>
<dbReference type="SUPFAM" id="SSF56601">
    <property type="entry name" value="beta-lactamase/transpeptidase-like"/>
    <property type="match status" value="1"/>
</dbReference>
<organism evidence="23 24">
    <name type="scientific">Parvularcula maris</name>
    <dbReference type="NCBI Taxonomy" id="2965077"/>
    <lineage>
        <taxon>Bacteria</taxon>
        <taxon>Pseudomonadati</taxon>
        <taxon>Pseudomonadota</taxon>
        <taxon>Alphaproteobacteria</taxon>
        <taxon>Parvularculales</taxon>
        <taxon>Parvularculaceae</taxon>
        <taxon>Parvularcula</taxon>
    </lineage>
</organism>
<comment type="catalytic activity">
    <reaction evidence="18">
        <text>a beta-lactam + H2O = a substituted beta-amino acid</text>
        <dbReference type="Rhea" id="RHEA:20401"/>
        <dbReference type="ChEBI" id="CHEBI:15377"/>
        <dbReference type="ChEBI" id="CHEBI:35627"/>
        <dbReference type="ChEBI" id="CHEBI:140347"/>
        <dbReference type="EC" id="3.5.2.6"/>
    </reaction>
</comment>
<keyword evidence="7 23" id="KW-0121">Carboxypeptidase</keyword>
<evidence type="ECO:0000256" key="17">
    <source>
        <dbReference type="ARBA" id="ARBA00023316"/>
    </source>
</evidence>
<evidence type="ECO:0000256" key="9">
    <source>
        <dbReference type="ARBA" id="ARBA00022692"/>
    </source>
</evidence>
<keyword evidence="5" id="KW-1003">Cell membrane</keyword>
<evidence type="ECO:0000256" key="8">
    <source>
        <dbReference type="ARBA" id="ARBA00022670"/>
    </source>
</evidence>
<dbReference type="GO" id="GO:0009002">
    <property type="term" value="F:serine-type D-Ala-D-Ala carboxypeptidase activity"/>
    <property type="evidence" value="ECO:0007669"/>
    <property type="project" value="InterPro"/>
</dbReference>
<dbReference type="SUPFAM" id="SSF56519">
    <property type="entry name" value="Penicillin binding protein dimerisation domain"/>
    <property type="match status" value="1"/>
</dbReference>
<proteinExistence type="inferred from homology"/>
<reference evidence="23" key="1">
    <citation type="submission" date="2022-07" db="EMBL/GenBank/DDBJ databases">
        <title>Parvularcula maris sp. nov., an algicidal bacterium isolated from seawater.</title>
        <authorList>
            <person name="Li F."/>
        </authorList>
    </citation>
    <scope>NUCLEOTIDE SEQUENCE</scope>
    <source>
        <strain evidence="23">BGMRC 0090</strain>
    </source>
</reference>
<protein>
    <recommendedName>
        <fullName evidence="4 18">Beta-lactamase</fullName>
        <ecNumber evidence="4 18">3.5.2.6</ecNumber>
    </recommendedName>
</protein>
<accession>A0A9X2LBX3</accession>
<dbReference type="Gene3D" id="3.90.1310.10">
    <property type="entry name" value="Penicillin-binding protein 2a (Domain 2)"/>
    <property type="match status" value="1"/>
</dbReference>
<dbReference type="EMBL" id="JANIBC010000007">
    <property type="protein sequence ID" value="MCQ8185722.1"/>
    <property type="molecule type" value="Genomic_DNA"/>
</dbReference>
<dbReference type="PANTHER" id="PTHR30627">
    <property type="entry name" value="PEPTIDOGLYCAN D,D-TRANSPEPTIDASE"/>
    <property type="match status" value="1"/>
</dbReference>
<dbReference type="GO" id="GO:0017001">
    <property type="term" value="P:antibiotic catabolic process"/>
    <property type="evidence" value="ECO:0007669"/>
    <property type="project" value="InterPro"/>
</dbReference>
<dbReference type="GO" id="GO:0008658">
    <property type="term" value="F:penicillin binding"/>
    <property type="evidence" value="ECO:0007669"/>
    <property type="project" value="InterPro"/>
</dbReference>
<dbReference type="GO" id="GO:0006508">
    <property type="term" value="P:proteolysis"/>
    <property type="evidence" value="ECO:0007669"/>
    <property type="project" value="UniProtKB-KW"/>
</dbReference>
<comment type="caution">
    <text evidence="23">The sequence shown here is derived from an EMBL/GenBank/DDBJ whole genome shotgun (WGS) entry which is preliminary data.</text>
</comment>
<evidence type="ECO:0000256" key="11">
    <source>
        <dbReference type="ARBA" id="ARBA00022801"/>
    </source>
</evidence>
<dbReference type="GO" id="GO:0071555">
    <property type="term" value="P:cell wall organization"/>
    <property type="evidence" value="ECO:0007669"/>
    <property type="project" value="UniProtKB-KW"/>
</dbReference>
<dbReference type="GO" id="GO:0008360">
    <property type="term" value="P:regulation of cell shape"/>
    <property type="evidence" value="ECO:0007669"/>
    <property type="project" value="UniProtKB-KW"/>
</dbReference>
<evidence type="ECO:0000256" key="16">
    <source>
        <dbReference type="ARBA" id="ARBA00023251"/>
    </source>
</evidence>
<keyword evidence="11 18" id="KW-0378">Hydrolase</keyword>
<dbReference type="GO" id="GO:0005886">
    <property type="term" value="C:plasma membrane"/>
    <property type="evidence" value="ECO:0007669"/>
    <property type="project" value="UniProtKB-SubCell"/>
</dbReference>
<evidence type="ECO:0000256" key="15">
    <source>
        <dbReference type="ARBA" id="ARBA00023136"/>
    </source>
</evidence>
<keyword evidence="10" id="KW-0732">Signal</keyword>
<feature type="compositionally biased region" description="Basic and acidic residues" evidence="19">
    <location>
        <begin position="643"/>
        <end position="655"/>
    </location>
</feature>
<dbReference type="EC" id="3.5.2.6" evidence="4 18"/>
<dbReference type="InterPro" id="IPR001460">
    <property type="entry name" value="PCN-bd_Tpept"/>
</dbReference>
<evidence type="ECO:0000259" key="22">
    <source>
        <dbReference type="Pfam" id="PF03717"/>
    </source>
</evidence>
<evidence type="ECO:0000256" key="2">
    <source>
        <dbReference type="ARBA" id="ARBA00004236"/>
    </source>
</evidence>
<comment type="subcellular location">
    <subcellularLocation>
        <location evidence="2">Cell membrane</location>
    </subcellularLocation>
    <subcellularLocation>
        <location evidence="1">Membrane</location>
        <topology evidence="1">Single-pass membrane protein</topology>
    </subcellularLocation>
</comment>
<dbReference type="AlphaFoldDB" id="A0A9X2LBX3"/>
<dbReference type="Pfam" id="PF00905">
    <property type="entry name" value="Transpeptidase"/>
    <property type="match status" value="1"/>
</dbReference>
<keyword evidence="16 18" id="KW-0046">Antibiotic resistance</keyword>
<dbReference type="InterPro" id="IPR002137">
    <property type="entry name" value="Beta-lactam_class-D_AS"/>
</dbReference>
<evidence type="ECO:0000256" key="19">
    <source>
        <dbReference type="SAM" id="MobiDB-lite"/>
    </source>
</evidence>
<evidence type="ECO:0000256" key="10">
    <source>
        <dbReference type="ARBA" id="ARBA00022729"/>
    </source>
</evidence>
<dbReference type="Proteomes" id="UP001142610">
    <property type="component" value="Unassembled WGS sequence"/>
</dbReference>
<evidence type="ECO:0000256" key="12">
    <source>
        <dbReference type="ARBA" id="ARBA00022960"/>
    </source>
</evidence>
<evidence type="ECO:0000313" key="23">
    <source>
        <dbReference type="EMBL" id="MCQ8185722.1"/>
    </source>
</evidence>
<evidence type="ECO:0000256" key="7">
    <source>
        <dbReference type="ARBA" id="ARBA00022645"/>
    </source>
</evidence>
<evidence type="ECO:0000313" key="24">
    <source>
        <dbReference type="Proteomes" id="UP001142610"/>
    </source>
</evidence>
<feature type="region of interest" description="Disordered" evidence="19">
    <location>
        <begin position="643"/>
        <end position="669"/>
    </location>
</feature>
<keyword evidence="12" id="KW-0133">Cell shape</keyword>
<keyword evidence="13" id="KW-0573">Peptidoglycan synthesis</keyword>
<dbReference type="PROSITE" id="PS00337">
    <property type="entry name" value="BETA_LACTAMASE_D"/>
    <property type="match status" value="1"/>
</dbReference>
<evidence type="ECO:0000256" key="13">
    <source>
        <dbReference type="ARBA" id="ARBA00022984"/>
    </source>
</evidence>
<evidence type="ECO:0000256" key="6">
    <source>
        <dbReference type="ARBA" id="ARBA00022519"/>
    </source>
</evidence>
<evidence type="ECO:0000256" key="14">
    <source>
        <dbReference type="ARBA" id="ARBA00022989"/>
    </source>
</evidence>
<dbReference type="InterPro" id="IPR050515">
    <property type="entry name" value="Beta-lactam/transpept"/>
</dbReference>
<keyword evidence="15 20" id="KW-0472">Membrane</keyword>
<keyword evidence="9 20" id="KW-0812">Transmembrane</keyword>
<evidence type="ECO:0000256" key="3">
    <source>
        <dbReference type="ARBA" id="ARBA00007898"/>
    </source>
</evidence>
<evidence type="ECO:0000256" key="20">
    <source>
        <dbReference type="SAM" id="Phobius"/>
    </source>
</evidence>
<dbReference type="InterPro" id="IPR012338">
    <property type="entry name" value="Beta-lactam/transpept-like"/>
</dbReference>
<sequence length="669" mass="73217">MRVEPFDTSRHMEFTRRATVVTGGVMGLFGGIAYRLYDLQVRRHGDFKALADENQFNTRLITPLRGDIYDRYGEVVANNVPDFRVLVVPERTDDLKATLMKLAADTTLDLPPEKIASILEKARRQRSFLPILVADKLDWDTYASVNFHSTTLRGIVSEIGASRAYAEDAGAAFVVGYVGSATSDDISRARETAANEEDAGKAELLYRQPGFKVGKAGLERTFDKDLQGASGSVKVQVNAHGRVIKTYAENAVQPVQGAPIGLTIDKELQATTLKVLADDYGEYPDEALGPHPVSASAVVMDIITGDVIVMASTPAFDPNVFSRGIESKLWKELNDSPLKPLLNKPVAGTYPPGSTFKLLTAIAAQEKGISADQRYFCNGSFRFGGRTATCWKQEGHGWVDMKGSIKHSCDVYYWNLATQLDIDDIAKVAERFGLGQTYDLGIGAEADGIVPSRAWKRAYYRNDPPNQTWFPGETLSVAIGQGAVTASPLQLAVMSARIATHKKVMPRLVRAMGSELITQPVFEDLPGKAQHMNAVRDGMNAVVNEWGTAARSSLQPDFLMAGKTGTSQVVGLRRDPKTGRRLKNEEIPWQYRDHALFVAFAPYDNPRYACSVVVEHGGSGSKAAGPRARDIMRAVLEKDPSNYDKHRFWSGERGETQGPLEVASLGGQP</sequence>
<evidence type="ECO:0000256" key="4">
    <source>
        <dbReference type="ARBA" id="ARBA00012865"/>
    </source>
</evidence>
<dbReference type="GO" id="GO:0071972">
    <property type="term" value="F:peptidoglycan L,D-transpeptidase activity"/>
    <property type="evidence" value="ECO:0007669"/>
    <property type="project" value="TreeGrafter"/>
</dbReference>
<dbReference type="Gene3D" id="3.40.710.10">
    <property type="entry name" value="DD-peptidase/beta-lactamase superfamily"/>
    <property type="match status" value="1"/>
</dbReference>
<keyword evidence="8" id="KW-0645">Protease</keyword>
<evidence type="ECO:0000259" key="21">
    <source>
        <dbReference type="Pfam" id="PF00905"/>
    </source>
</evidence>
<keyword evidence="17" id="KW-0961">Cell wall biogenesis/degradation</keyword>
<dbReference type="GO" id="GO:0046677">
    <property type="term" value="P:response to antibiotic"/>
    <property type="evidence" value="ECO:0007669"/>
    <property type="project" value="UniProtKB-UniRule"/>
</dbReference>
<dbReference type="InterPro" id="IPR036138">
    <property type="entry name" value="PBP_dimer_sf"/>
</dbReference>
<evidence type="ECO:0000256" key="18">
    <source>
        <dbReference type="RuleBase" id="RU361140"/>
    </source>
</evidence>
<dbReference type="Pfam" id="PF03717">
    <property type="entry name" value="PBP_dimer"/>
    <property type="match status" value="1"/>
</dbReference>
<feature type="domain" description="Penicillin-binding protein transpeptidase" evidence="21">
    <location>
        <begin position="296"/>
        <end position="632"/>
    </location>
</feature>
<gene>
    <name evidence="23" type="primary">mrdA</name>
    <name evidence="23" type="ORF">NOG11_09975</name>
</gene>
<keyword evidence="6" id="KW-0997">Cell inner membrane</keyword>